<evidence type="ECO:0000313" key="3">
    <source>
        <dbReference type="EMBL" id="GAQ91906.1"/>
    </source>
</evidence>
<accession>A0A1Y1ISY3</accession>
<dbReference type="EMBL" id="DF237828">
    <property type="protein sequence ID" value="GAQ91906.1"/>
    <property type="molecule type" value="Genomic_DNA"/>
</dbReference>
<keyword evidence="2" id="KW-0472">Membrane</keyword>
<evidence type="ECO:0000313" key="4">
    <source>
        <dbReference type="Proteomes" id="UP000054558"/>
    </source>
</evidence>
<protein>
    <submittedName>
        <fullName evidence="3">Uncharacterized protein</fullName>
    </submittedName>
</protein>
<dbReference type="AlphaFoldDB" id="A0A1Y1ISY3"/>
<feature type="region of interest" description="Disordered" evidence="1">
    <location>
        <begin position="205"/>
        <end position="224"/>
    </location>
</feature>
<evidence type="ECO:0000256" key="2">
    <source>
        <dbReference type="SAM" id="Phobius"/>
    </source>
</evidence>
<gene>
    <name evidence="3" type="ORF">KFL_008790030</name>
</gene>
<dbReference type="OrthoDB" id="5598737at2759"/>
<keyword evidence="2" id="KW-0812">Transmembrane</keyword>
<dbReference type="PANTHER" id="PTHR34305:SF1">
    <property type="entry name" value="SWIM-TYPE DOMAIN-CONTAINING PROTEIN"/>
    <property type="match status" value="1"/>
</dbReference>
<proteinExistence type="predicted"/>
<name>A0A1Y1ISY3_KLENI</name>
<keyword evidence="4" id="KW-1185">Reference proteome</keyword>
<organism evidence="3 4">
    <name type="scientific">Klebsormidium nitens</name>
    <name type="common">Green alga</name>
    <name type="synonym">Ulothrix nitens</name>
    <dbReference type="NCBI Taxonomy" id="105231"/>
    <lineage>
        <taxon>Eukaryota</taxon>
        <taxon>Viridiplantae</taxon>
        <taxon>Streptophyta</taxon>
        <taxon>Klebsormidiophyceae</taxon>
        <taxon>Klebsormidiales</taxon>
        <taxon>Klebsormidiaceae</taxon>
        <taxon>Klebsormidium</taxon>
    </lineage>
</organism>
<feature type="region of interest" description="Disordered" evidence="1">
    <location>
        <begin position="230"/>
        <end position="268"/>
    </location>
</feature>
<keyword evidence="2" id="KW-1133">Transmembrane helix</keyword>
<sequence>CGVIGTSGGLSVVCRLLLGYAATVEDRRLLGAGSPILRRLLDAYGGGCFPAFFAPALHHLYILTALARGCTGFGDEYRDGWVIAALRPLNHAVELLRIQAERGALNGQETRLLANARGLAEQLLPGVEALQPSPDQWAAMSGVERSLIWERLGVDEEGQQMHPLPSGHSFRAEQDSLGHYSLPGWEQKRGLPHYVTFEHADGKSRTGEEFKCNSGQTETEWDAANVPAADAGRRQGEEGKAAAQEQRRDGGLLPPSRHIRLPRDAEGRKPAGRIRRALHAAQPGAPPQIRRLRQCLRPSQLLHAPGARLLQFHYAKAGAEVHKCGPSNATDFYDELRWVNTSAVESVNSFLKRFRTLGWYSGLESFMIFLPILLSGYNVDLRRVDDAKLTVALPARLWSAAVRRLLLQ</sequence>
<feature type="compositionally biased region" description="Basic and acidic residues" evidence="1">
    <location>
        <begin position="231"/>
        <end position="250"/>
    </location>
</feature>
<feature type="non-terminal residue" evidence="3">
    <location>
        <position position="1"/>
    </location>
</feature>
<feature type="transmembrane region" description="Helical" evidence="2">
    <location>
        <begin position="357"/>
        <end position="379"/>
    </location>
</feature>
<dbReference type="PANTHER" id="PTHR34305">
    <property type="entry name" value="EXPRESSED PROTEIN"/>
    <property type="match status" value="1"/>
</dbReference>
<reference evidence="3 4" key="1">
    <citation type="journal article" date="2014" name="Nat. Commun.">
        <title>Klebsormidium flaccidum genome reveals primary factors for plant terrestrial adaptation.</title>
        <authorList>
            <person name="Hori K."/>
            <person name="Maruyama F."/>
            <person name="Fujisawa T."/>
            <person name="Togashi T."/>
            <person name="Yamamoto N."/>
            <person name="Seo M."/>
            <person name="Sato S."/>
            <person name="Yamada T."/>
            <person name="Mori H."/>
            <person name="Tajima N."/>
            <person name="Moriyama T."/>
            <person name="Ikeuchi M."/>
            <person name="Watanabe M."/>
            <person name="Wada H."/>
            <person name="Kobayashi K."/>
            <person name="Saito M."/>
            <person name="Masuda T."/>
            <person name="Sasaki-Sekimoto Y."/>
            <person name="Mashiguchi K."/>
            <person name="Awai K."/>
            <person name="Shimojima M."/>
            <person name="Masuda S."/>
            <person name="Iwai M."/>
            <person name="Nobusawa T."/>
            <person name="Narise T."/>
            <person name="Kondo S."/>
            <person name="Saito H."/>
            <person name="Sato R."/>
            <person name="Murakawa M."/>
            <person name="Ihara Y."/>
            <person name="Oshima-Yamada Y."/>
            <person name="Ohtaka K."/>
            <person name="Satoh M."/>
            <person name="Sonobe K."/>
            <person name="Ishii M."/>
            <person name="Ohtani R."/>
            <person name="Kanamori-Sato M."/>
            <person name="Honoki R."/>
            <person name="Miyazaki D."/>
            <person name="Mochizuki H."/>
            <person name="Umetsu J."/>
            <person name="Higashi K."/>
            <person name="Shibata D."/>
            <person name="Kamiya Y."/>
            <person name="Sato N."/>
            <person name="Nakamura Y."/>
            <person name="Tabata S."/>
            <person name="Ida S."/>
            <person name="Kurokawa K."/>
            <person name="Ohta H."/>
        </authorList>
    </citation>
    <scope>NUCLEOTIDE SEQUENCE [LARGE SCALE GENOMIC DNA]</scope>
    <source>
        <strain evidence="3 4">NIES-2285</strain>
    </source>
</reference>
<evidence type="ECO:0000256" key="1">
    <source>
        <dbReference type="SAM" id="MobiDB-lite"/>
    </source>
</evidence>
<dbReference type="Proteomes" id="UP000054558">
    <property type="component" value="Unassembled WGS sequence"/>
</dbReference>